<dbReference type="CDD" id="cd11615">
    <property type="entry name" value="SAF_NeuB_like"/>
    <property type="match status" value="1"/>
</dbReference>
<evidence type="ECO:0000313" key="2">
    <source>
        <dbReference type="EMBL" id="SNB75227.1"/>
    </source>
</evidence>
<organism evidence="2 3">
    <name type="scientific">Rhodoblastus acidophilus</name>
    <name type="common">Rhodopseudomonas acidophila</name>
    <dbReference type="NCBI Taxonomy" id="1074"/>
    <lineage>
        <taxon>Bacteria</taxon>
        <taxon>Pseudomonadati</taxon>
        <taxon>Pseudomonadota</taxon>
        <taxon>Alphaproteobacteria</taxon>
        <taxon>Hyphomicrobiales</taxon>
        <taxon>Rhodoblastaceae</taxon>
        <taxon>Rhodoblastus</taxon>
    </lineage>
</organism>
<dbReference type="Proteomes" id="UP000198418">
    <property type="component" value="Unassembled WGS sequence"/>
</dbReference>
<dbReference type="InterPro" id="IPR013132">
    <property type="entry name" value="PseI/NeuA/B-like_N"/>
</dbReference>
<dbReference type="Gene3D" id="3.90.1210.10">
    <property type="entry name" value="Antifreeze-like/N-acetylneuraminic acid synthase C-terminal domain"/>
    <property type="match status" value="1"/>
</dbReference>
<dbReference type="Pfam" id="PF08666">
    <property type="entry name" value="SAF"/>
    <property type="match status" value="1"/>
</dbReference>
<dbReference type="RefSeq" id="WP_088521203.1">
    <property type="nucleotide sequence ID" value="NZ_FYDG01000006.1"/>
</dbReference>
<dbReference type="GO" id="GO:0016051">
    <property type="term" value="P:carbohydrate biosynthetic process"/>
    <property type="evidence" value="ECO:0007669"/>
    <property type="project" value="InterPro"/>
</dbReference>
<feature type="domain" description="AFP-like" evidence="1">
    <location>
        <begin position="290"/>
        <end position="348"/>
    </location>
</feature>
<dbReference type="Pfam" id="PF01261">
    <property type="entry name" value="AP_endonuc_2"/>
    <property type="match status" value="1"/>
</dbReference>
<dbReference type="PANTHER" id="PTHR42966">
    <property type="entry name" value="N-ACETYLNEURAMINATE SYNTHASE"/>
    <property type="match status" value="1"/>
</dbReference>
<dbReference type="AlphaFoldDB" id="A0A212RRN2"/>
<dbReference type="InterPro" id="IPR013974">
    <property type="entry name" value="SAF"/>
</dbReference>
<dbReference type="SMART" id="SM00858">
    <property type="entry name" value="SAF"/>
    <property type="match status" value="1"/>
</dbReference>
<evidence type="ECO:0000259" key="1">
    <source>
        <dbReference type="PROSITE" id="PS50844"/>
    </source>
</evidence>
<dbReference type="EMBL" id="FYDG01000006">
    <property type="protein sequence ID" value="SNB75227.1"/>
    <property type="molecule type" value="Genomic_DNA"/>
</dbReference>
<protein>
    <submittedName>
        <fullName evidence="2">N-acetylneuraminate synthase</fullName>
    </submittedName>
</protein>
<dbReference type="InterPro" id="IPR013022">
    <property type="entry name" value="Xyl_isomerase-like_TIM-brl"/>
</dbReference>
<dbReference type="InterPro" id="IPR057736">
    <property type="entry name" value="SAF_PseI/NeuA/NeuB"/>
</dbReference>
<reference evidence="3" key="1">
    <citation type="submission" date="2017-06" db="EMBL/GenBank/DDBJ databases">
        <authorList>
            <person name="Varghese N."/>
            <person name="Submissions S."/>
        </authorList>
    </citation>
    <scope>NUCLEOTIDE SEQUENCE [LARGE SCALE GENOMIC DNA]</scope>
    <source>
        <strain evidence="3">DSM 137</strain>
    </source>
</reference>
<dbReference type="GO" id="GO:0047444">
    <property type="term" value="F:N-acylneuraminate-9-phosphate synthase activity"/>
    <property type="evidence" value="ECO:0007669"/>
    <property type="project" value="TreeGrafter"/>
</dbReference>
<sequence>MTTQFQIGGIRPAKGRTFVIAEIGNNHNGSLELAKQLVDVAREAGADCVKFQIRDFASLYRKTPGGAASEDLGVEYVKDLLAKVELTVAQHRELRAYVAQSGLLYMCTPWDEASVETLRGFEVDAVKAASADLFNPYLIERIASLGKPFVLSTGMSYQHEIARAVAHAKTLGVPFAILHCNSAYPAPDRDIQLEFIPKLADLHDVVGYSGHERGTAISIAAVALGAVIIERHLTLDRMMEGPDHPASLEPDEFRRLVEGVRQVDEALPLRSDSRAPTQGEMLNRENLSKSVVARRAIAKGAIISAGDLTVASPGQGLAPYRLPDLVGRPAIREIHQGDFMVEADLRGEVAAYEPHKLPILWGVPVRYHDFLAYTDRIAPDLYEFHHSYRDLGLDPKSFVKPVDCGRLVVHAPELFENSELLDLVSDDLGYRQRSIDNMKRVIAATESLRPYFPQADSALIVTNVGGFSMDAPVSADKRREYYDRFAEVIAKIDFGSTELIPQNMAPFPWHFGGQRYQNIFMYPDELVAAAKANKLRLCLDLSHLSMTCSHFGFDFQHELAKLLPVTAHLHIADAKGLNGEGVDLGEGDIDWRAVWPLIAAYPDLSFIPEVWQGHKNFGAGFWKALNYLGRLAA</sequence>
<dbReference type="SUPFAM" id="SSF51569">
    <property type="entry name" value="Aldolase"/>
    <property type="match status" value="1"/>
</dbReference>
<dbReference type="PANTHER" id="PTHR42966:SF3">
    <property type="entry name" value="BLR5971 PROTEIN"/>
    <property type="match status" value="1"/>
</dbReference>
<dbReference type="SUPFAM" id="SSF51658">
    <property type="entry name" value="Xylose isomerase-like"/>
    <property type="match status" value="1"/>
</dbReference>
<name>A0A212RRN2_RHOAC</name>
<accession>A0A212RRN2</accession>
<dbReference type="InterPro" id="IPR051690">
    <property type="entry name" value="PseI-like"/>
</dbReference>
<evidence type="ECO:0000313" key="3">
    <source>
        <dbReference type="Proteomes" id="UP000198418"/>
    </source>
</evidence>
<dbReference type="InterPro" id="IPR036237">
    <property type="entry name" value="Xyl_isomerase-like_sf"/>
</dbReference>
<dbReference type="InterPro" id="IPR013785">
    <property type="entry name" value="Aldolase_TIM"/>
</dbReference>
<dbReference type="SUPFAM" id="SSF51269">
    <property type="entry name" value="AFP III-like domain"/>
    <property type="match status" value="1"/>
</dbReference>
<keyword evidence="3" id="KW-1185">Reference proteome</keyword>
<proteinExistence type="predicted"/>
<dbReference type="PROSITE" id="PS50844">
    <property type="entry name" value="AFP_LIKE"/>
    <property type="match status" value="1"/>
</dbReference>
<dbReference type="Pfam" id="PF03102">
    <property type="entry name" value="NeuB"/>
    <property type="match status" value="1"/>
</dbReference>
<dbReference type="InterPro" id="IPR036732">
    <property type="entry name" value="AFP_Neu5c_C_sf"/>
</dbReference>
<dbReference type="Gene3D" id="3.20.20.150">
    <property type="entry name" value="Divalent-metal-dependent TIM barrel enzymes"/>
    <property type="match status" value="1"/>
</dbReference>
<dbReference type="OrthoDB" id="9781701at2"/>
<gene>
    <name evidence="2" type="ORF">SAMN06265338_106200</name>
</gene>
<dbReference type="InterPro" id="IPR006190">
    <property type="entry name" value="SAF_AFP_Neu5Ac"/>
</dbReference>
<dbReference type="Gene3D" id="3.20.20.70">
    <property type="entry name" value="Aldolase class I"/>
    <property type="match status" value="1"/>
</dbReference>